<dbReference type="InterPro" id="IPR016875">
    <property type="entry name" value="UCP028200"/>
</dbReference>
<dbReference type="PIRSF" id="PIRSF028200">
    <property type="entry name" value="UCP028200"/>
    <property type="match status" value="1"/>
</dbReference>
<proteinExistence type="predicted"/>
<dbReference type="STRING" id="494016.SAMN04487965_1183"/>
<dbReference type="AlphaFoldDB" id="A0A1M4Y856"/>
<evidence type="ECO:0000313" key="2">
    <source>
        <dbReference type="Proteomes" id="UP000184170"/>
    </source>
</evidence>
<dbReference type="RefSeq" id="WP_073272660.1">
    <property type="nucleotide sequence ID" value="NZ_FQVA01000001.1"/>
</dbReference>
<dbReference type="EMBL" id="FQVA01000001">
    <property type="protein sequence ID" value="SHF01951.1"/>
    <property type="molecule type" value="Genomic_DNA"/>
</dbReference>
<evidence type="ECO:0008006" key="3">
    <source>
        <dbReference type="Google" id="ProtNLM"/>
    </source>
</evidence>
<evidence type="ECO:0000313" key="1">
    <source>
        <dbReference type="EMBL" id="SHF01951.1"/>
    </source>
</evidence>
<dbReference type="Proteomes" id="UP000184170">
    <property type="component" value="Unassembled WGS sequence"/>
</dbReference>
<reference evidence="2" key="1">
    <citation type="submission" date="2016-11" db="EMBL/GenBank/DDBJ databases">
        <authorList>
            <person name="Varghese N."/>
            <person name="Submissions S."/>
        </authorList>
    </citation>
    <scope>NUCLEOTIDE SEQUENCE [LARGE SCALE GENOMIC DNA]</scope>
    <source>
        <strain evidence="2">CGMCC 1.7063</strain>
    </source>
</reference>
<accession>A0A1M4Y856</accession>
<dbReference type="Pfam" id="PF19795">
    <property type="entry name" value="DUF6279"/>
    <property type="match status" value="1"/>
</dbReference>
<keyword evidence="2" id="KW-1185">Reference proteome</keyword>
<dbReference type="OrthoDB" id="5767052at2"/>
<sequence>MAAPATKILNRLWRTATLLLVLFLLSSCSSIQFAYNQLDLWMRWQIDDYVDFNSVQKGQLQGALDSFHRWHRQTQLPRYAEYLAQLADQVDQGHLEQVELAAVEGQVSAFWDAASTQLYDVLLPLAPQLSDEQIDGLEENLREKREESLEKWQKSPDKIERRRKKQIRKQSERWLGSLSDEQEQLIADWVAQVAYNPLLRDQQRKIWQANFIDLLRRKPDGYLNKMRDLLLNPEQLWSEDYRQMQEQRHQQARELSREILASTTETQRRHLTRTLREYAADFRTLASQ</sequence>
<dbReference type="PROSITE" id="PS51257">
    <property type="entry name" value="PROKAR_LIPOPROTEIN"/>
    <property type="match status" value="1"/>
</dbReference>
<protein>
    <recommendedName>
        <fullName evidence="3">Lipoprotein</fullName>
    </recommendedName>
</protein>
<name>A0A1M4Y856_9GAMM</name>
<organism evidence="1 2">
    <name type="scientific">Microbulbifer donghaiensis</name>
    <dbReference type="NCBI Taxonomy" id="494016"/>
    <lineage>
        <taxon>Bacteria</taxon>
        <taxon>Pseudomonadati</taxon>
        <taxon>Pseudomonadota</taxon>
        <taxon>Gammaproteobacteria</taxon>
        <taxon>Cellvibrionales</taxon>
        <taxon>Microbulbiferaceae</taxon>
        <taxon>Microbulbifer</taxon>
    </lineage>
</organism>
<gene>
    <name evidence="1" type="ORF">SAMN04487965_1183</name>
</gene>